<accession>A0A7G9GJL2</accession>
<evidence type="ECO:0000256" key="1">
    <source>
        <dbReference type="SAM" id="Phobius"/>
    </source>
</evidence>
<protein>
    <submittedName>
        <fullName evidence="2">ECF transporter S component</fullName>
    </submittedName>
</protein>
<dbReference type="AlphaFoldDB" id="A0A7G9GJL2"/>
<dbReference type="Proteomes" id="UP000515856">
    <property type="component" value="Chromosome"/>
</dbReference>
<keyword evidence="1" id="KW-1133">Transmembrane helix</keyword>
<feature type="transmembrane region" description="Helical" evidence="1">
    <location>
        <begin position="12"/>
        <end position="33"/>
    </location>
</feature>
<proteinExistence type="predicted"/>
<keyword evidence="1" id="KW-0472">Membrane</keyword>
<evidence type="ECO:0000313" key="2">
    <source>
        <dbReference type="EMBL" id="QNM10994.1"/>
    </source>
</evidence>
<dbReference type="Pfam" id="PF12822">
    <property type="entry name" value="ECF_trnsprt"/>
    <property type="match status" value="1"/>
</dbReference>
<name>A0A7G9GJL2_9FIRM</name>
<keyword evidence="1" id="KW-0812">Transmembrane</keyword>
<feature type="transmembrane region" description="Helical" evidence="1">
    <location>
        <begin position="96"/>
        <end position="117"/>
    </location>
</feature>
<sequence length="226" mass="24338">MKNAEKTKRLAFMAMFLAIEAVLVFTPLGFIPIPPLNPTLMHIPVIIAGITLGKKAGAQMGFVFGLCSFLNATFRPGLTSFIFTPFYSIGGVSGNWTSLVIAFVPRILLGFMAGWTYETLTDKNCNKHISVIISALVGAMTNTILVMGGIYVFFGQPYAQAIGISFDALVGAIMTVVTTNGLFEAVIGSVVSVAVCKALEPFVRKFQKTKKKEAVNVKETLNENIA</sequence>
<organism evidence="2 3">
    <name type="scientific">[Eubacterium] hominis</name>
    <dbReference type="NCBI Taxonomy" id="2764325"/>
    <lineage>
        <taxon>Bacteria</taxon>
        <taxon>Bacillati</taxon>
        <taxon>Bacillota</taxon>
        <taxon>Erysipelotrichia</taxon>
        <taxon>Erysipelotrichales</taxon>
        <taxon>Erysipelotrichaceae</taxon>
        <taxon>Amedibacillus</taxon>
    </lineage>
</organism>
<dbReference type="GO" id="GO:0022857">
    <property type="term" value="F:transmembrane transporter activity"/>
    <property type="evidence" value="ECO:0007669"/>
    <property type="project" value="InterPro"/>
</dbReference>
<reference evidence="2 3" key="1">
    <citation type="submission" date="2020-08" db="EMBL/GenBank/DDBJ databases">
        <authorList>
            <person name="Liu C."/>
            <person name="Sun Q."/>
        </authorList>
    </citation>
    <scope>NUCLEOTIDE SEQUENCE [LARGE SCALE GENOMIC DNA]</scope>
    <source>
        <strain evidence="2 3">NSJ-61</strain>
    </source>
</reference>
<dbReference type="EMBL" id="CP060636">
    <property type="protein sequence ID" value="QNM10994.1"/>
    <property type="molecule type" value="Genomic_DNA"/>
</dbReference>
<feature type="transmembrane region" description="Helical" evidence="1">
    <location>
        <begin position="129"/>
        <end position="154"/>
    </location>
</feature>
<dbReference type="RefSeq" id="WP_117453256.1">
    <property type="nucleotide sequence ID" value="NZ_CP060636.1"/>
</dbReference>
<gene>
    <name evidence="2" type="ORF">H9Q80_12020</name>
</gene>
<dbReference type="InterPro" id="IPR024529">
    <property type="entry name" value="ECF_trnsprt_substrate-spec"/>
</dbReference>
<keyword evidence="3" id="KW-1185">Reference proteome</keyword>
<dbReference type="KEGG" id="ehn:H9Q80_12020"/>
<dbReference type="Gene3D" id="1.10.1760.20">
    <property type="match status" value="1"/>
</dbReference>
<evidence type="ECO:0000313" key="3">
    <source>
        <dbReference type="Proteomes" id="UP000515856"/>
    </source>
</evidence>